<evidence type="ECO:0000256" key="4">
    <source>
        <dbReference type="ARBA" id="ARBA00022723"/>
    </source>
</evidence>
<keyword evidence="5" id="KW-0408">Iron</keyword>
<protein>
    <submittedName>
        <fullName evidence="10">Cytochrome b5</fullName>
    </submittedName>
</protein>
<dbReference type="Pfam" id="PF00173">
    <property type="entry name" value="Cyt-b5"/>
    <property type="match status" value="1"/>
</dbReference>
<keyword evidence="8" id="KW-1133">Transmembrane helix</keyword>
<dbReference type="HOGENOM" id="CLU_102602_3_1_1"/>
<gene>
    <name evidence="10" type="primary">CYB5-2</name>
    <name evidence="10" type="ordered locus">PP7435_Chr1-1125</name>
</gene>
<evidence type="ECO:0000313" key="10">
    <source>
        <dbReference type="EMBL" id="CCA37255.1"/>
    </source>
</evidence>
<evidence type="ECO:0000259" key="9">
    <source>
        <dbReference type="PROSITE" id="PS50255"/>
    </source>
</evidence>
<proteinExistence type="inferred from homology"/>
<evidence type="ECO:0000313" key="11">
    <source>
        <dbReference type="Proteomes" id="UP000006853"/>
    </source>
</evidence>
<keyword evidence="4" id="KW-0479">Metal-binding</keyword>
<reference evidence="10 11" key="1">
    <citation type="journal article" date="2011" name="J. Biotechnol.">
        <title>High-quality genome sequence of Pichia pastoris CBS7435.</title>
        <authorList>
            <person name="Kuberl A."/>
            <person name="Schneider J."/>
            <person name="Thallinger G.G."/>
            <person name="Anderl I."/>
            <person name="Wibberg D."/>
            <person name="Hajek T."/>
            <person name="Jaenicke S."/>
            <person name="Brinkrolf K."/>
            <person name="Goesmann A."/>
            <person name="Szczepanowski R."/>
            <person name="Puhler A."/>
            <person name="Schwab H."/>
            <person name="Glieder A."/>
            <person name="Pichler H."/>
        </authorList>
    </citation>
    <scope>NUCLEOTIDE SEQUENCE [LARGE SCALE GENOMIC DNA]</scope>
    <source>
        <strain evidence="11">ATCC 76273 / CBS 7435 / CECT 11047 / NRRL Y-11430 / Wegner 21-1</strain>
    </source>
</reference>
<evidence type="ECO:0000256" key="6">
    <source>
        <dbReference type="ARBA" id="ARBA00023136"/>
    </source>
</evidence>
<evidence type="ECO:0000256" key="2">
    <source>
        <dbReference type="ARBA" id="ARBA00022617"/>
    </source>
</evidence>
<dbReference type="AlphaFoldDB" id="F2QPC7"/>
<dbReference type="InterPro" id="IPR036400">
    <property type="entry name" value="Cyt_B5-like_heme/steroid_sf"/>
</dbReference>
<accession>F2QPC7</accession>
<dbReference type="GO" id="GO:0020037">
    <property type="term" value="F:heme binding"/>
    <property type="evidence" value="ECO:0007669"/>
    <property type="project" value="TreeGrafter"/>
</dbReference>
<dbReference type="InterPro" id="IPR050668">
    <property type="entry name" value="Cytochrome_b5"/>
</dbReference>
<keyword evidence="6 8" id="KW-0472">Membrane</keyword>
<comment type="subcellular location">
    <subcellularLocation>
        <location evidence="1">Membrane</location>
    </subcellularLocation>
</comment>
<name>F2QPC7_KOMPC</name>
<reference evidence="10 11" key="3">
    <citation type="journal article" date="2016" name="FEMS Yeast Res.">
        <title>Curation of the genome annotation of Pichia pastoris (Komagataella phaffii) CBS7435 from gene level to protein function.</title>
        <authorList>
            <person name="Valli M."/>
            <person name="Tatto N.E."/>
            <person name="Peymann A."/>
            <person name="Gruber C."/>
            <person name="Landes N."/>
            <person name="Ekker H."/>
            <person name="Thallinger G.G."/>
            <person name="Mattanovich D."/>
            <person name="Gasser B."/>
            <person name="Graf A.B."/>
        </authorList>
    </citation>
    <scope>GENOME REANNOTATION</scope>
    <source>
        <strain evidence="10 11">ATCC 76273 / CBS 7435 / CECT 11047 / NRRL Y-11430 / Wegner 21-1</strain>
    </source>
</reference>
<dbReference type="Gene3D" id="3.10.120.10">
    <property type="entry name" value="Cytochrome b5-like heme/steroid binding domain"/>
    <property type="match status" value="1"/>
</dbReference>
<dbReference type="SMART" id="SM01117">
    <property type="entry name" value="Cyt-b5"/>
    <property type="match status" value="1"/>
</dbReference>
<evidence type="ECO:0000256" key="7">
    <source>
        <dbReference type="ARBA" id="ARBA00038168"/>
    </source>
</evidence>
<keyword evidence="3 8" id="KW-0812">Transmembrane</keyword>
<sequence length="159" mass="18458">MDSSRKCVPERTPSRTYKLKEVSKHMSADDMWMIVHNKVYNVSPILNSHPGGSEVLFDCAGVDATLAFEDVSHSHFAWEMMEDLYVGDLAPEDIQRLEKLNYKKKRRLKAPIYERATSKPEKEFVDSTEVIKFMSRTAFLAWFAVISLLGYLYIQFRKL</sequence>
<dbReference type="EMBL" id="FR839628">
    <property type="protein sequence ID" value="CCA37255.1"/>
    <property type="molecule type" value="Genomic_DNA"/>
</dbReference>
<keyword evidence="11" id="KW-1185">Reference proteome</keyword>
<feature type="domain" description="Cytochrome b5 heme-binding" evidence="9">
    <location>
        <begin position="14"/>
        <end position="90"/>
    </location>
</feature>
<evidence type="ECO:0000256" key="8">
    <source>
        <dbReference type="SAM" id="Phobius"/>
    </source>
</evidence>
<evidence type="ECO:0000256" key="3">
    <source>
        <dbReference type="ARBA" id="ARBA00022692"/>
    </source>
</evidence>
<dbReference type="SUPFAM" id="SSF55856">
    <property type="entry name" value="Cytochrome b5-like heme/steroid binding domain"/>
    <property type="match status" value="1"/>
</dbReference>
<comment type="similarity">
    <text evidence="7">Belongs to the cytochrome b5 family.</text>
</comment>
<evidence type="ECO:0000256" key="1">
    <source>
        <dbReference type="ARBA" id="ARBA00004370"/>
    </source>
</evidence>
<dbReference type="PROSITE" id="PS50255">
    <property type="entry name" value="CYTOCHROME_B5_2"/>
    <property type="match status" value="1"/>
</dbReference>
<dbReference type="GO" id="GO:0016020">
    <property type="term" value="C:membrane"/>
    <property type="evidence" value="ECO:0007669"/>
    <property type="project" value="UniProtKB-SubCell"/>
</dbReference>
<dbReference type="GO" id="GO:0046872">
    <property type="term" value="F:metal ion binding"/>
    <property type="evidence" value="ECO:0007669"/>
    <property type="project" value="UniProtKB-KW"/>
</dbReference>
<keyword evidence="2" id="KW-0349">Heme</keyword>
<reference key="2">
    <citation type="submission" date="2011-04" db="EMBL/GenBank/DDBJ databases">
        <title>High-quality genome sequence of Pichia pastoris CBS 7435.</title>
        <authorList>
            <person name="Kueberl A."/>
            <person name="Schneider J."/>
            <person name="Thallinger G.G."/>
            <person name="Anderl I."/>
            <person name="Wibberg D."/>
            <person name="Hajek T."/>
            <person name="Jaenicke S."/>
            <person name="Brinkrolf K."/>
            <person name="Goesmann A."/>
            <person name="Szczepanowski R."/>
            <person name="Puehler A."/>
            <person name="Schwab H."/>
            <person name="Glieder A."/>
            <person name="Pichler H."/>
        </authorList>
    </citation>
    <scope>NUCLEOTIDE SEQUENCE</scope>
    <source>
        <strain>CBS 7435</strain>
    </source>
</reference>
<dbReference type="PANTHER" id="PTHR19359">
    <property type="entry name" value="CYTOCHROME B5"/>
    <property type="match status" value="1"/>
</dbReference>
<dbReference type="Proteomes" id="UP000006853">
    <property type="component" value="Chromosome 1"/>
</dbReference>
<organism evidence="10 11">
    <name type="scientific">Komagataella phaffii (strain ATCC 76273 / CBS 7435 / CECT 11047 / NRRL Y-11430 / Wegner 21-1)</name>
    <name type="common">Yeast</name>
    <name type="synonym">Pichia pastoris</name>
    <dbReference type="NCBI Taxonomy" id="981350"/>
    <lineage>
        <taxon>Eukaryota</taxon>
        <taxon>Fungi</taxon>
        <taxon>Dikarya</taxon>
        <taxon>Ascomycota</taxon>
        <taxon>Saccharomycotina</taxon>
        <taxon>Pichiomycetes</taxon>
        <taxon>Pichiales</taxon>
        <taxon>Pichiaceae</taxon>
        <taxon>Komagataella</taxon>
    </lineage>
</organism>
<dbReference type="FunFam" id="3.10.120.10:FF:000002">
    <property type="entry name" value="Cytochrome b5 type B"/>
    <property type="match status" value="1"/>
</dbReference>
<feature type="transmembrane region" description="Helical" evidence="8">
    <location>
        <begin position="133"/>
        <end position="154"/>
    </location>
</feature>
<evidence type="ECO:0000256" key="5">
    <source>
        <dbReference type="ARBA" id="ARBA00023004"/>
    </source>
</evidence>
<dbReference type="InterPro" id="IPR001199">
    <property type="entry name" value="Cyt_B5-like_heme/steroid-bd"/>
</dbReference>
<dbReference type="PRINTS" id="PR00363">
    <property type="entry name" value="CYTOCHROMEB5"/>
</dbReference>